<proteinExistence type="predicted"/>
<reference evidence="1 2" key="1">
    <citation type="submission" date="2018-08" db="EMBL/GenBank/DDBJ databases">
        <title>Recombination of ecologically and evolutionarily significant loci maintains genetic cohesion in the Pseudomonas syringae species complex.</title>
        <authorList>
            <person name="Dillon M."/>
            <person name="Thakur S."/>
            <person name="Almeida R.N.D."/>
            <person name="Weir B.S."/>
            <person name="Guttman D.S."/>
        </authorList>
    </citation>
    <scope>NUCLEOTIDE SEQUENCE [LARGE SCALE GENOMIC DNA]</scope>
    <source>
        <strain evidence="1 2">ICMP 19074</strain>
    </source>
</reference>
<dbReference type="AlphaFoldDB" id="A0A3M4K5H4"/>
<dbReference type="EMBL" id="RBRB01000406">
    <property type="protein sequence ID" value="RMQ24528.1"/>
    <property type="molecule type" value="Genomic_DNA"/>
</dbReference>
<evidence type="ECO:0000313" key="1">
    <source>
        <dbReference type="EMBL" id="RMQ24528.1"/>
    </source>
</evidence>
<protein>
    <submittedName>
        <fullName evidence="1">Uncharacterized protein</fullName>
    </submittedName>
</protein>
<organism evidence="1 2">
    <name type="scientific">Pseudomonas syringae pv. actinidiae</name>
    <dbReference type="NCBI Taxonomy" id="103796"/>
    <lineage>
        <taxon>Bacteria</taxon>
        <taxon>Pseudomonadati</taxon>
        <taxon>Pseudomonadota</taxon>
        <taxon>Gammaproteobacteria</taxon>
        <taxon>Pseudomonadales</taxon>
        <taxon>Pseudomonadaceae</taxon>
        <taxon>Pseudomonas</taxon>
        <taxon>Pseudomonas syringae</taxon>
    </lineage>
</organism>
<dbReference type="Proteomes" id="UP000273140">
    <property type="component" value="Unassembled WGS sequence"/>
</dbReference>
<name>A0A3M4K5H4_PSESF</name>
<accession>A0A3M4K5H4</accession>
<sequence length="86" mass="10023">MLLGPEQVEIRYDERHTRRTLNAFIAGRYEYIETGSFCADIDGAERTHCIYNGFYTSLRCQINDGFEWIEHTGGCFTMNETDVCNR</sequence>
<comment type="caution">
    <text evidence="1">The sequence shown here is derived from an EMBL/GenBank/DDBJ whole genome shotgun (WGS) entry which is preliminary data.</text>
</comment>
<gene>
    <name evidence="1" type="ORF">ALQ07_200103</name>
</gene>
<evidence type="ECO:0000313" key="2">
    <source>
        <dbReference type="Proteomes" id="UP000273140"/>
    </source>
</evidence>